<dbReference type="EMBL" id="CP103300">
    <property type="protein sequence ID" value="UYM15694.1"/>
    <property type="molecule type" value="Genomic_DNA"/>
</dbReference>
<reference evidence="1" key="1">
    <citation type="submission" date="2022-10" db="EMBL/GenBank/DDBJ databases">
        <title>Completed Genome Sequence of two octocoral isolated bacterium, Endozoicomonas euniceicola EF212T and Endozoicomonas gorgoniicola PS125T.</title>
        <authorList>
            <person name="Chiou Y.-J."/>
            <person name="Chen Y.-H."/>
        </authorList>
    </citation>
    <scope>NUCLEOTIDE SEQUENCE</scope>
    <source>
        <strain evidence="1">EF212</strain>
    </source>
</reference>
<dbReference type="RefSeq" id="WP_262597840.1">
    <property type="nucleotide sequence ID" value="NZ_CP103300.1"/>
</dbReference>
<evidence type="ECO:0000313" key="1">
    <source>
        <dbReference type="EMBL" id="UYM15694.1"/>
    </source>
</evidence>
<dbReference type="Proteomes" id="UP001163255">
    <property type="component" value="Chromosome"/>
</dbReference>
<keyword evidence="2" id="KW-1185">Reference proteome</keyword>
<dbReference type="SUPFAM" id="SSF64518">
    <property type="entry name" value="Phase 1 flagellin"/>
    <property type="match status" value="1"/>
</dbReference>
<evidence type="ECO:0008006" key="3">
    <source>
        <dbReference type="Google" id="ProtNLM"/>
    </source>
</evidence>
<gene>
    <name evidence="1" type="ORF">NX720_23160</name>
</gene>
<organism evidence="1 2">
    <name type="scientific">Endozoicomonas euniceicola</name>
    <dbReference type="NCBI Taxonomy" id="1234143"/>
    <lineage>
        <taxon>Bacteria</taxon>
        <taxon>Pseudomonadati</taxon>
        <taxon>Pseudomonadota</taxon>
        <taxon>Gammaproteobacteria</taxon>
        <taxon>Oceanospirillales</taxon>
        <taxon>Endozoicomonadaceae</taxon>
        <taxon>Endozoicomonas</taxon>
    </lineage>
</organism>
<name>A0ABY6GUS3_9GAMM</name>
<proteinExistence type="predicted"/>
<evidence type="ECO:0000313" key="2">
    <source>
        <dbReference type="Proteomes" id="UP001163255"/>
    </source>
</evidence>
<accession>A0ABY6GUS3</accession>
<protein>
    <recommendedName>
        <fullName evidence="3">Flagellin N-terminal domain-containing protein</fullName>
    </recommendedName>
</protein>
<sequence>MRISTMQMNNTMANNIMSTSSSINRILMQLATGKKILKPSDDTLASTQILGLDDANKELESYGKNLETAKVGVRRCLITCRLCRCPLTA</sequence>